<sequence length="68" mass="7497">SLFSSPYKSSTQNVKSKCWDLCPNYHDLQSWGTGGCREGMAGCSLESRMAGDQWTAFTRLTSEASVIK</sequence>
<gene>
    <name evidence="1" type="ORF">QR685DRAFT_444078</name>
</gene>
<evidence type="ECO:0000313" key="2">
    <source>
        <dbReference type="Proteomes" id="UP001451303"/>
    </source>
</evidence>
<comment type="caution">
    <text evidence="1">The sequence shown here is derived from an EMBL/GenBank/DDBJ whole genome shotgun (WGS) entry which is preliminary data.</text>
</comment>
<name>A0ABR3DAA8_NEUIN</name>
<dbReference type="Proteomes" id="UP001451303">
    <property type="component" value="Unassembled WGS sequence"/>
</dbReference>
<reference evidence="1 2" key="1">
    <citation type="submission" date="2023-09" db="EMBL/GenBank/DDBJ databases">
        <title>Multi-omics analysis of a traditional fermented food reveals byproduct-associated fungal strains for waste-to-food upcycling.</title>
        <authorList>
            <consortium name="Lawrence Berkeley National Laboratory"/>
            <person name="Rekdal V.M."/>
            <person name="Villalobos-Escobedo J.M."/>
            <person name="Rodriguez-Valeron N."/>
            <person name="Garcia M.O."/>
            <person name="Vasquez D.P."/>
            <person name="Damayanti I."/>
            <person name="Sorensen P.M."/>
            <person name="Baidoo E.E."/>
            <person name="De Carvalho A.C."/>
            <person name="Riley R."/>
            <person name="Lipzen A."/>
            <person name="He G."/>
            <person name="Yan M."/>
            <person name="Haridas S."/>
            <person name="Daum C."/>
            <person name="Yoshinaga Y."/>
            <person name="Ng V."/>
            <person name="Grigoriev I.V."/>
            <person name="Munk R."/>
            <person name="Nuraida L."/>
            <person name="Wijaya C.H."/>
            <person name="Morales P.-C."/>
            <person name="Keasling J.D."/>
        </authorList>
    </citation>
    <scope>NUCLEOTIDE SEQUENCE [LARGE SCALE GENOMIC DNA]</scope>
    <source>
        <strain evidence="1 2">FGSC 2613</strain>
    </source>
</reference>
<evidence type="ECO:0000313" key="1">
    <source>
        <dbReference type="EMBL" id="KAL0469625.1"/>
    </source>
</evidence>
<keyword evidence="2" id="KW-1185">Reference proteome</keyword>
<organism evidence="1 2">
    <name type="scientific">Neurospora intermedia</name>
    <dbReference type="NCBI Taxonomy" id="5142"/>
    <lineage>
        <taxon>Eukaryota</taxon>
        <taxon>Fungi</taxon>
        <taxon>Dikarya</taxon>
        <taxon>Ascomycota</taxon>
        <taxon>Pezizomycotina</taxon>
        <taxon>Sordariomycetes</taxon>
        <taxon>Sordariomycetidae</taxon>
        <taxon>Sordariales</taxon>
        <taxon>Sordariaceae</taxon>
        <taxon>Neurospora</taxon>
    </lineage>
</organism>
<protein>
    <submittedName>
        <fullName evidence="1">Uncharacterized protein</fullName>
    </submittedName>
</protein>
<dbReference type="EMBL" id="JAVLET010000005">
    <property type="protein sequence ID" value="KAL0469625.1"/>
    <property type="molecule type" value="Genomic_DNA"/>
</dbReference>
<accession>A0ABR3DAA8</accession>
<feature type="non-terminal residue" evidence="1">
    <location>
        <position position="1"/>
    </location>
</feature>
<proteinExistence type="predicted"/>